<reference evidence="3" key="1">
    <citation type="submission" date="2020-01" db="EMBL/GenBank/DDBJ databases">
        <title>'Steroidobacter agaridevorans' sp. nov., agar-degrading bacteria isolated from rhizosphere soils.</title>
        <authorList>
            <person name="Ikenaga M."/>
            <person name="Kataoka M."/>
            <person name="Murouchi A."/>
            <person name="Katsuragi S."/>
            <person name="Sakai M."/>
        </authorList>
    </citation>
    <scope>NUCLEOTIDE SEQUENCE [LARGE SCALE GENOMIC DNA]</scope>
    <source>
        <strain evidence="3">YU21-B</strain>
    </source>
</reference>
<protein>
    <recommendedName>
        <fullName evidence="1">Extradiol ring-cleavage dioxygenase class III enzyme subunit B domain-containing protein</fullName>
    </recommendedName>
</protein>
<dbReference type="CDD" id="cd07366">
    <property type="entry name" value="3MGA_Dioxygenase"/>
    <property type="match status" value="1"/>
</dbReference>
<dbReference type="GO" id="GO:0008198">
    <property type="term" value="F:ferrous iron binding"/>
    <property type="evidence" value="ECO:0007669"/>
    <property type="project" value="InterPro"/>
</dbReference>
<dbReference type="Gene3D" id="3.40.830.10">
    <property type="entry name" value="LigB-like"/>
    <property type="match status" value="1"/>
</dbReference>
<gene>
    <name evidence="2" type="ORF">GCM10011487_14580</name>
</gene>
<dbReference type="RefSeq" id="WP_161811126.1">
    <property type="nucleotide sequence ID" value="NZ_BLJN01000001.1"/>
</dbReference>
<dbReference type="Proteomes" id="UP000445000">
    <property type="component" value="Unassembled WGS sequence"/>
</dbReference>
<dbReference type="AlphaFoldDB" id="A0A829Y9C5"/>
<dbReference type="Pfam" id="PF02900">
    <property type="entry name" value="LigB"/>
    <property type="match status" value="1"/>
</dbReference>
<keyword evidence="3" id="KW-1185">Reference proteome</keyword>
<dbReference type="SUPFAM" id="SSF53213">
    <property type="entry name" value="LigB-like"/>
    <property type="match status" value="1"/>
</dbReference>
<comment type="caution">
    <text evidence="2">The sequence shown here is derived from an EMBL/GenBank/DDBJ whole genome shotgun (WGS) entry which is preliminary data.</text>
</comment>
<evidence type="ECO:0000259" key="1">
    <source>
        <dbReference type="Pfam" id="PF02900"/>
    </source>
</evidence>
<evidence type="ECO:0000313" key="3">
    <source>
        <dbReference type="Proteomes" id="UP000445000"/>
    </source>
</evidence>
<feature type="domain" description="Extradiol ring-cleavage dioxygenase class III enzyme subunit B" evidence="1">
    <location>
        <begin position="76"/>
        <end position="299"/>
    </location>
</feature>
<dbReference type="GO" id="GO:0016702">
    <property type="term" value="F:oxidoreductase activity, acting on single donors with incorporation of molecular oxygen, incorporation of two atoms of oxygen"/>
    <property type="evidence" value="ECO:0007669"/>
    <property type="project" value="UniProtKB-ARBA"/>
</dbReference>
<name>A0A829Y9C5_9GAMM</name>
<dbReference type="InterPro" id="IPR034938">
    <property type="entry name" value="3MGA_Dioxygenase"/>
</dbReference>
<accession>A0A829Y9C5</accession>
<dbReference type="InterPro" id="IPR004183">
    <property type="entry name" value="Xdiol_dOase_suB"/>
</dbReference>
<dbReference type="EMBL" id="BLJN01000001">
    <property type="protein sequence ID" value="GFE79458.1"/>
    <property type="molecule type" value="Genomic_DNA"/>
</dbReference>
<organism evidence="2 3">
    <name type="scientific">Steroidobacter agaridevorans</name>
    <dbReference type="NCBI Taxonomy" id="2695856"/>
    <lineage>
        <taxon>Bacteria</taxon>
        <taxon>Pseudomonadati</taxon>
        <taxon>Pseudomonadota</taxon>
        <taxon>Gammaproteobacteria</taxon>
        <taxon>Steroidobacterales</taxon>
        <taxon>Steroidobacteraceae</taxon>
        <taxon>Steroidobacter</taxon>
    </lineage>
</organism>
<evidence type="ECO:0000313" key="2">
    <source>
        <dbReference type="EMBL" id="GFE79458.1"/>
    </source>
</evidence>
<proteinExistence type="predicted"/>
<sequence>MARIVLGMAVPHSGMLGKAAESLLEDGERDRKNPQLWFRNRSWTFPELAAARAHEGLEKLLTLEERRARMARCGQALETLRRVYREHQPDVAIILGKDQKEIFIDTSPSLAIYMGDTIHNGPPQRAVYAPDKAVTYPAHPELALHLIKSFQDAGFDMTEVLKWPDNVWMKPPGQVVPHAYGFIYHQIMRDDVVPNVPIIMNTFYPPNQPSMRRSIQFGKTLFEAIKAWDSDKKVALIASGGLSHFVWDEQLDQTFMKYFREYDFEGLAQIDNNSYQSGTSEVKLYVPVMVATSQLGFKMNVVDYVPVIRTEAGTGEGFGFFYWSAN</sequence>